<accession>A0AA42CUK2</accession>
<keyword evidence="2" id="KW-1185">Reference proteome</keyword>
<protein>
    <submittedName>
        <fullName evidence="1">DUF1826 domain-containing protein</fullName>
    </submittedName>
</protein>
<evidence type="ECO:0000313" key="1">
    <source>
        <dbReference type="EMBL" id="MCX2524076.1"/>
    </source>
</evidence>
<dbReference type="EMBL" id="JAPIVE010000002">
    <property type="protein sequence ID" value="MCX2524076.1"/>
    <property type="molecule type" value="Genomic_DNA"/>
</dbReference>
<reference evidence="1" key="1">
    <citation type="submission" date="2022-11" db="EMBL/GenBank/DDBJ databases">
        <title>Larsenimonas rhizosphaerae sp. nov., isolated from a tidal mudflat.</title>
        <authorList>
            <person name="Lee S.D."/>
            <person name="Kim I.S."/>
        </authorList>
    </citation>
    <scope>NUCLEOTIDE SEQUENCE</scope>
    <source>
        <strain evidence="1">GH2-1</strain>
    </source>
</reference>
<organism evidence="1 2">
    <name type="scientific">Larsenimonas rhizosphaerae</name>
    <dbReference type="NCBI Taxonomy" id="2944682"/>
    <lineage>
        <taxon>Bacteria</taxon>
        <taxon>Pseudomonadati</taxon>
        <taxon>Pseudomonadota</taxon>
        <taxon>Gammaproteobacteria</taxon>
        <taxon>Oceanospirillales</taxon>
        <taxon>Halomonadaceae</taxon>
        <taxon>Larsenimonas</taxon>
    </lineage>
</organism>
<dbReference type="RefSeq" id="WP_265896045.1">
    <property type="nucleotide sequence ID" value="NZ_JAPIVE010000002.1"/>
</dbReference>
<sequence length="217" mass="23535">MTAALATPLAEHVHWAIDREVSVLPRIFDPEITLAVMQRTLSPEVVGGARAQREARFPLSFSWRGNPEGEALGDDLRKALHAPETSAALIEDVVTLAQAMAYLFETEEVGVRLRRLDEAMCPRFHCDRLPVRLVSTYLGPGSEWLPDDAVNRAGLGAPSASKPDILRVPEALDTLSAGDVALMKGTGWVGSEDRALVHRSPGVSPGEMRLVLTIDPV</sequence>
<gene>
    <name evidence="1" type="ORF">OQ287_07480</name>
</gene>
<proteinExistence type="predicted"/>
<dbReference type="InterPro" id="IPR014955">
    <property type="entry name" value="DUF1826"/>
</dbReference>
<comment type="caution">
    <text evidence="1">The sequence shown here is derived from an EMBL/GenBank/DDBJ whole genome shotgun (WGS) entry which is preliminary data.</text>
</comment>
<dbReference type="Pfam" id="PF08856">
    <property type="entry name" value="DUF1826"/>
    <property type="match status" value="1"/>
</dbReference>
<dbReference type="AlphaFoldDB" id="A0AA42CUK2"/>
<evidence type="ECO:0000313" key="2">
    <source>
        <dbReference type="Proteomes" id="UP001165678"/>
    </source>
</evidence>
<name>A0AA42CUK2_9GAMM</name>
<dbReference type="Proteomes" id="UP001165678">
    <property type="component" value="Unassembled WGS sequence"/>
</dbReference>